<feature type="domain" description="UspA" evidence="2">
    <location>
        <begin position="13"/>
        <end position="152"/>
    </location>
</feature>
<dbReference type="Proteomes" id="UP000515800">
    <property type="component" value="Chromosome"/>
</dbReference>
<evidence type="ECO:0000313" key="4">
    <source>
        <dbReference type="Proteomes" id="UP000515800"/>
    </source>
</evidence>
<reference evidence="3 4" key="1">
    <citation type="submission" date="2020-08" db="EMBL/GenBank/DDBJ databases">
        <title>Genome sequence of Weissella diestrammenae KACC 16890T.</title>
        <authorList>
            <person name="Hyun D.-W."/>
            <person name="Bae J.-W."/>
        </authorList>
    </citation>
    <scope>NUCLEOTIDE SEQUENCE [LARGE SCALE GENOMIC DNA]</scope>
    <source>
        <strain evidence="3 4">KACC 16890</strain>
    </source>
</reference>
<dbReference type="RefSeq" id="WP_187528544.1">
    <property type="nucleotide sequence ID" value="NZ_CP060724.1"/>
</dbReference>
<dbReference type="Pfam" id="PF00582">
    <property type="entry name" value="Usp"/>
    <property type="match status" value="1"/>
</dbReference>
<comment type="similarity">
    <text evidence="1">Belongs to the universal stress protein A family.</text>
</comment>
<dbReference type="InterPro" id="IPR006016">
    <property type="entry name" value="UspA"/>
</dbReference>
<evidence type="ECO:0000256" key="1">
    <source>
        <dbReference type="ARBA" id="ARBA00008791"/>
    </source>
</evidence>
<gene>
    <name evidence="3" type="ORF">H9L19_04620</name>
</gene>
<keyword evidence="4" id="KW-1185">Reference proteome</keyword>
<dbReference type="EMBL" id="CP060724">
    <property type="protein sequence ID" value="QNN74709.1"/>
    <property type="molecule type" value="Genomic_DNA"/>
</dbReference>
<protein>
    <submittedName>
        <fullName evidence="3">Universal stress protein</fullName>
    </submittedName>
</protein>
<name>A0A7G9T3N4_9LACO</name>
<dbReference type="PANTHER" id="PTHR46268:SF6">
    <property type="entry name" value="UNIVERSAL STRESS PROTEIN UP12"/>
    <property type="match status" value="1"/>
</dbReference>
<dbReference type="CDD" id="cd00293">
    <property type="entry name" value="USP-like"/>
    <property type="match status" value="1"/>
</dbReference>
<dbReference type="PRINTS" id="PR01438">
    <property type="entry name" value="UNVRSLSTRESS"/>
</dbReference>
<evidence type="ECO:0000259" key="2">
    <source>
        <dbReference type="Pfam" id="PF00582"/>
    </source>
</evidence>
<dbReference type="Gene3D" id="3.40.50.620">
    <property type="entry name" value="HUPs"/>
    <property type="match status" value="1"/>
</dbReference>
<evidence type="ECO:0000313" key="3">
    <source>
        <dbReference type="EMBL" id="QNN74709.1"/>
    </source>
</evidence>
<dbReference type="InterPro" id="IPR014729">
    <property type="entry name" value="Rossmann-like_a/b/a_fold"/>
</dbReference>
<dbReference type="PANTHER" id="PTHR46268">
    <property type="entry name" value="STRESS RESPONSE PROTEIN NHAX"/>
    <property type="match status" value="1"/>
</dbReference>
<dbReference type="SUPFAM" id="SSF52402">
    <property type="entry name" value="Adenine nucleotide alpha hydrolases-like"/>
    <property type="match status" value="1"/>
</dbReference>
<dbReference type="InterPro" id="IPR006015">
    <property type="entry name" value="Universal_stress_UspA"/>
</dbReference>
<proteinExistence type="inferred from homology"/>
<dbReference type="KEGG" id="wdi:H9L19_04620"/>
<dbReference type="AlphaFoldDB" id="A0A7G9T3N4"/>
<organism evidence="3 4">
    <name type="scientific">Weissella diestrammenae</name>
    <dbReference type="NCBI Taxonomy" id="1162633"/>
    <lineage>
        <taxon>Bacteria</taxon>
        <taxon>Bacillati</taxon>
        <taxon>Bacillota</taxon>
        <taxon>Bacilli</taxon>
        <taxon>Lactobacillales</taxon>
        <taxon>Lactobacillaceae</taxon>
        <taxon>Weissella</taxon>
    </lineage>
</organism>
<accession>A0A7G9T3N4</accession>
<sequence length="157" mass="17007">MGELNFNVEPNQFKTILVGVDESEQGYFALANAIHQAGEDGSKLVIATILEMGDLSTIEALSLTAVKAKREIFEKNLARYKEYALSQGVADVETIFEDGAKAGDVLVHEIAPKVGADLIVVGAHSKEGFWDSLGSQAAYVARHARVSSMVARQLYKH</sequence>